<dbReference type="AlphaFoldDB" id="A0AA96WLM9"/>
<reference evidence="7" key="1">
    <citation type="submission" date="2020-05" db="EMBL/GenBank/DDBJ databases">
        <authorList>
            <person name="Zhu T."/>
            <person name="Keshari N."/>
            <person name="Lu X."/>
        </authorList>
    </citation>
    <scope>NUCLEOTIDE SEQUENCE</scope>
    <source>
        <strain evidence="7">NK1-12</strain>
    </source>
</reference>
<name>A0AA96WLM9_9CYAN</name>
<evidence type="ECO:0000256" key="4">
    <source>
        <dbReference type="ARBA" id="ARBA00022989"/>
    </source>
</evidence>
<dbReference type="Pfam" id="PF03073">
    <property type="entry name" value="TspO_MBR"/>
    <property type="match status" value="1"/>
</dbReference>
<dbReference type="GO" id="GO:0033013">
    <property type="term" value="P:tetrapyrrole metabolic process"/>
    <property type="evidence" value="ECO:0007669"/>
    <property type="project" value="UniProtKB-ARBA"/>
</dbReference>
<gene>
    <name evidence="7" type="ORF">HJG54_31125</name>
</gene>
<dbReference type="EMBL" id="CP053587">
    <property type="protein sequence ID" value="WNZ27340.1"/>
    <property type="molecule type" value="Genomic_DNA"/>
</dbReference>
<dbReference type="InterPro" id="IPR004307">
    <property type="entry name" value="TspO_MBR"/>
</dbReference>
<dbReference type="GO" id="GO:0016020">
    <property type="term" value="C:membrane"/>
    <property type="evidence" value="ECO:0007669"/>
    <property type="project" value="UniProtKB-SubCell"/>
</dbReference>
<organism evidence="7">
    <name type="scientific">Leptolyngbya sp. NK1-12</name>
    <dbReference type="NCBI Taxonomy" id="2547451"/>
    <lineage>
        <taxon>Bacteria</taxon>
        <taxon>Bacillati</taxon>
        <taxon>Cyanobacteriota</taxon>
        <taxon>Cyanophyceae</taxon>
        <taxon>Leptolyngbyales</taxon>
        <taxon>Leptolyngbyaceae</taxon>
        <taxon>Leptolyngbya group</taxon>
        <taxon>Leptolyngbya</taxon>
    </lineage>
</organism>
<evidence type="ECO:0000256" key="6">
    <source>
        <dbReference type="SAM" id="Phobius"/>
    </source>
</evidence>
<evidence type="ECO:0000256" key="3">
    <source>
        <dbReference type="ARBA" id="ARBA00022692"/>
    </source>
</evidence>
<dbReference type="Gene3D" id="1.20.1260.100">
    <property type="entry name" value="TspO/MBR protein"/>
    <property type="match status" value="1"/>
</dbReference>
<dbReference type="InterPro" id="IPR038330">
    <property type="entry name" value="TspO/MBR-related_sf"/>
</dbReference>
<keyword evidence="4 6" id="KW-1133">Transmembrane helix</keyword>
<dbReference type="CDD" id="cd15904">
    <property type="entry name" value="TSPO_MBR"/>
    <property type="match status" value="1"/>
</dbReference>
<feature type="transmembrane region" description="Helical" evidence="6">
    <location>
        <begin position="71"/>
        <end position="93"/>
    </location>
</feature>
<feature type="transmembrane region" description="Helical" evidence="6">
    <location>
        <begin position="44"/>
        <end position="65"/>
    </location>
</feature>
<keyword evidence="3 6" id="KW-0812">Transmembrane</keyword>
<protein>
    <submittedName>
        <fullName evidence="7">TspO protein</fullName>
    </submittedName>
</protein>
<evidence type="ECO:0000256" key="2">
    <source>
        <dbReference type="ARBA" id="ARBA00007524"/>
    </source>
</evidence>
<proteinExistence type="inferred from homology"/>
<comment type="subcellular location">
    <subcellularLocation>
        <location evidence="1">Membrane</location>
        <topology evidence="1">Multi-pass membrane protein</topology>
    </subcellularLocation>
</comment>
<dbReference type="RefSeq" id="WP_316437002.1">
    <property type="nucleotide sequence ID" value="NZ_CP053587.1"/>
</dbReference>
<feature type="transmembrane region" description="Helical" evidence="6">
    <location>
        <begin position="127"/>
        <end position="144"/>
    </location>
</feature>
<dbReference type="PANTHER" id="PTHR10057">
    <property type="entry name" value="PERIPHERAL-TYPE BENZODIAZEPINE RECEPTOR"/>
    <property type="match status" value="1"/>
</dbReference>
<keyword evidence="5 6" id="KW-0472">Membrane</keyword>
<sequence length="157" mass="17536">MLQNWLIINAVTLLVALGSFLIRPRDIPWATHLDRPKWLFFEPAIPLIWMVIFVCGATSATLVWQQEPNSLKTWLLMAVYLLVELVTVAYIPATLRLRSLTVGTVLGASGLILGLILTLLVWPTSGWAALLLVPYLLWSPLGTYTTKRMIKLNPDAA</sequence>
<dbReference type="PANTHER" id="PTHR10057:SF0">
    <property type="entry name" value="TRANSLOCATOR PROTEIN"/>
    <property type="match status" value="1"/>
</dbReference>
<feature type="transmembrane region" description="Helical" evidence="6">
    <location>
        <begin position="100"/>
        <end position="121"/>
    </location>
</feature>
<evidence type="ECO:0000256" key="1">
    <source>
        <dbReference type="ARBA" id="ARBA00004141"/>
    </source>
</evidence>
<feature type="transmembrane region" description="Helical" evidence="6">
    <location>
        <begin position="6"/>
        <end position="23"/>
    </location>
</feature>
<evidence type="ECO:0000256" key="5">
    <source>
        <dbReference type="ARBA" id="ARBA00023136"/>
    </source>
</evidence>
<dbReference type="PIRSF" id="PIRSF005859">
    <property type="entry name" value="PBR"/>
    <property type="match status" value="1"/>
</dbReference>
<accession>A0AA96WLM9</accession>
<evidence type="ECO:0000313" key="7">
    <source>
        <dbReference type="EMBL" id="WNZ27340.1"/>
    </source>
</evidence>
<comment type="similarity">
    <text evidence="2">Belongs to the TspO/BZRP family.</text>
</comment>